<organism evidence="2 3">
    <name type="scientific">Neurospora tetrasperma (strain FGSC 2508 / ATCC MYA-4615 / P0657)</name>
    <dbReference type="NCBI Taxonomy" id="510951"/>
    <lineage>
        <taxon>Eukaryota</taxon>
        <taxon>Fungi</taxon>
        <taxon>Dikarya</taxon>
        <taxon>Ascomycota</taxon>
        <taxon>Pezizomycotina</taxon>
        <taxon>Sordariomycetes</taxon>
        <taxon>Sordariomycetidae</taxon>
        <taxon>Sordariales</taxon>
        <taxon>Sordariaceae</taxon>
        <taxon>Neurospora</taxon>
    </lineage>
</organism>
<dbReference type="VEuPathDB" id="FungiDB:NEUTE1DRAFT_139633"/>
<reference evidence="3" key="1">
    <citation type="journal article" date="2011" name="Genetics">
        <title>Massive changes in genome architecture accompany the transition to self-fertility in the filamentous fungus Neurospora tetrasperma.</title>
        <authorList>
            <person name="Ellison C.E."/>
            <person name="Stajich J.E."/>
            <person name="Jacobson D.J."/>
            <person name="Natvig D.O."/>
            <person name="Lapidus A."/>
            <person name="Foster B."/>
            <person name="Aerts A."/>
            <person name="Riley R."/>
            <person name="Lindquist E.A."/>
            <person name="Grigoriev I.V."/>
            <person name="Taylor J.W."/>
        </authorList>
    </citation>
    <scope>NUCLEOTIDE SEQUENCE [LARGE SCALE GENOMIC DNA]</scope>
    <source>
        <strain evidence="3">FGSC 2508 / P0657</strain>
    </source>
</reference>
<evidence type="ECO:0000313" key="2">
    <source>
        <dbReference type="EMBL" id="EGO55366.1"/>
    </source>
</evidence>
<dbReference type="GeneID" id="20826114"/>
<dbReference type="EMBL" id="GL891306">
    <property type="protein sequence ID" value="EGO55366.1"/>
    <property type="molecule type" value="Genomic_DNA"/>
</dbReference>
<dbReference type="KEGG" id="nte:NEUTE1DRAFT139633"/>
<dbReference type="HOGENOM" id="CLU_3014736_0_0_1"/>
<protein>
    <submittedName>
        <fullName evidence="2">Uncharacterized protein</fullName>
    </submittedName>
</protein>
<dbReference type="Proteomes" id="UP000008065">
    <property type="component" value="Unassembled WGS sequence"/>
</dbReference>
<keyword evidence="3" id="KW-1185">Reference proteome</keyword>
<feature type="compositionally biased region" description="Basic and acidic residues" evidence="1">
    <location>
        <begin position="1"/>
        <end position="10"/>
    </location>
</feature>
<feature type="compositionally biased region" description="Polar residues" evidence="1">
    <location>
        <begin position="44"/>
        <end position="56"/>
    </location>
</feature>
<gene>
    <name evidence="2" type="ORF">NEUTE1DRAFT_139633</name>
</gene>
<proteinExistence type="predicted"/>
<dbReference type="RefSeq" id="XP_009853205.1">
    <property type="nucleotide sequence ID" value="XM_009854903.1"/>
</dbReference>
<evidence type="ECO:0000313" key="3">
    <source>
        <dbReference type="Proteomes" id="UP000008065"/>
    </source>
</evidence>
<sequence length="56" mass="6039">MVTQKPETKESPAYQPSLEYLRVGELSDDHDTDPARRDEAGASSLINDAGTGTFNG</sequence>
<evidence type="ECO:0000256" key="1">
    <source>
        <dbReference type="SAM" id="MobiDB-lite"/>
    </source>
</evidence>
<dbReference type="AlphaFoldDB" id="F8MTN4"/>
<accession>F8MTN4</accession>
<feature type="region of interest" description="Disordered" evidence="1">
    <location>
        <begin position="1"/>
        <end position="56"/>
    </location>
</feature>
<name>F8MTN4_NEUT8</name>
<feature type="compositionally biased region" description="Basic and acidic residues" evidence="1">
    <location>
        <begin position="25"/>
        <end position="40"/>
    </location>
</feature>